<dbReference type="Proteomes" id="UP001156882">
    <property type="component" value="Unassembled WGS sequence"/>
</dbReference>
<evidence type="ECO:0000313" key="1">
    <source>
        <dbReference type="EMBL" id="GLS20259.1"/>
    </source>
</evidence>
<reference evidence="2" key="1">
    <citation type="journal article" date="2019" name="Int. J. Syst. Evol. Microbiol.">
        <title>The Global Catalogue of Microorganisms (GCM) 10K type strain sequencing project: providing services to taxonomists for standard genome sequencing and annotation.</title>
        <authorList>
            <consortium name="The Broad Institute Genomics Platform"/>
            <consortium name="The Broad Institute Genome Sequencing Center for Infectious Disease"/>
            <person name="Wu L."/>
            <person name="Ma J."/>
        </authorList>
    </citation>
    <scope>NUCLEOTIDE SEQUENCE [LARGE SCALE GENOMIC DNA]</scope>
    <source>
        <strain evidence="2">NBRC 101365</strain>
    </source>
</reference>
<dbReference type="EMBL" id="BSPC01000028">
    <property type="protein sequence ID" value="GLS20259.1"/>
    <property type="molecule type" value="Genomic_DNA"/>
</dbReference>
<accession>A0ABQ6CJ59</accession>
<dbReference type="RefSeq" id="WP_284313356.1">
    <property type="nucleotide sequence ID" value="NZ_BSPC01000028.1"/>
</dbReference>
<gene>
    <name evidence="1" type="ORF">GCM10007874_32760</name>
</gene>
<evidence type="ECO:0000313" key="2">
    <source>
        <dbReference type="Proteomes" id="UP001156882"/>
    </source>
</evidence>
<organism evidence="1 2">
    <name type="scientific">Labrys miyagiensis</name>
    <dbReference type="NCBI Taxonomy" id="346912"/>
    <lineage>
        <taxon>Bacteria</taxon>
        <taxon>Pseudomonadati</taxon>
        <taxon>Pseudomonadota</taxon>
        <taxon>Alphaproteobacteria</taxon>
        <taxon>Hyphomicrobiales</taxon>
        <taxon>Xanthobacteraceae</taxon>
        <taxon>Labrys</taxon>
    </lineage>
</organism>
<comment type="caution">
    <text evidence="1">The sequence shown here is derived from an EMBL/GenBank/DDBJ whole genome shotgun (WGS) entry which is preliminary data.</text>
</comment>
<sequence length="123" mass="13395">MGVLRGYVYESISPYMPIVALVFDETDNVIGTRVVETAEEGAKFIADAVAACNRTEEARTVPLARHVPTVRNLPVDRALNPTHRANPQRAGGMHEIDNRIVSGHSVLGKRSECDASLADANQR</sequence>
<protein>
    <submittedName>
        <fullName evidence="1">Uncharacterized protein</fullName>
    </submittedName>
</protein>
<proteinExistence type="predicted"/>
<name>A0ABQ6CJ59_9HYPH</name>
<keyword evidence="2" id="KW-1185">Reference proteome</keyword>